<dbReference type="SUPFAM" id="SSF102712">
    <property type="entry name" value="JAB1/MPN domain"/>
    <property type="match status" value="1"/>
</dbReference>
<dbReference type="RefSeq" id="WP_278099046.1">
    <property type="nucleotide sequence ID" value="NZ_CP091092.1"/>
</dbReference>
<gene>
    <name evidence="7" type="ORF">L1994_08630</name>
</gene>
<dbReference type="Proteomes" id="UP001218895">
    <property type="component" value="Chromosome"/>
</dbReference>
<keyword evidence="3" id="KW-0378">Hydrolase</keyword>
<dbReference type="InterPro" id="IPR028090">
    <property type="entry name" value="JAB_dom_prok"/>
</dbReference>
<evidence type="ECO:0000256" key="1">
    <source>
        <dbReference type="ARBA" id="ARBA00022670"/>
    </source>
</evidence>
<dbReference type="EMBL" id="CP091092">
    <property type="protein sequence ID" value="WFN36207.1"/>
    <property type="molecule type" value="Genomic_DNA"/>
</dbReference>
<reference evidence="7" key="1">
    <citation type="submission" date="2022-01" db="EMBL/GenBank/DDBJ databases">
        <title>Complete genome of Methanomicrobium antiquum DSM 21220.</title>
        <authorList>
            <person name="Chen S.-C."/>
            <person name="You Y.-T."/>
            <person name="Zhou Y.-Z."/>
            <person name="Lai M.-C."/>
        </authorList>
    </citation>
    <scope>NUCLEOTIDE SEQUENCE</scope>
    <source>
        <strain evidence="7">DSM 21220</strain>
    </source>
</reference>
<dbReference type="KEGG" id="manq:L1994_08630"/>
<keyword evidence="1" id="KW-0645">Protease</keyword>
<dbReference type="AlphaFoldDB" id="A0AAF0JLK7"/>
<keyword evidence="2" id="KW-0479">Metal-binding</keyword>
<evidence type="ECO:0000256" key="2">
    <source>
        <dbReference type="ARBA" id="ARBA00022723"/>
    </source>
</evidence>
<keyword evidence="5" id="KW-0482">Metalloprotease</keyword>
<evidence type="ECO:0000259" key="6">
    <source>
        <dbReference type="Pfam" id="PF14464"/>
    </source>
</evidence>
<name>A0AAF0JLK7_9EURY</name>
<protein>
    <submittedName>
        <fullName evidence="7">Mov34/MPN/PAD-1 family protein</fullName>
    </submittedName>
</protein>
<evidence type="ECO:0000256" key="5">
    <source>
        <dbReference type="ARBA" id="ARBA00023049"/>
    </source>
</evidence>
<organism evidence="7 8">
    <name type="scientific">Methanomicrobium antiquum</name>
    <dbReference type="NCBI Taxonomy" id="487686"/>
    <lineage>
        <taxon>Archaea</taxon>
        <taxon>Methanobacteriati</taxon>
        <taxon>Methanobacteriota</taxon>
        <taxon>Stenosarchaea group</taxon>
        <taxon>Methanomicrobia</taxon>
        <taxon>Methanomicrobiales</taxon>
        <taxon>Methanomicrobiaceae</taxon>
        <taxon>Methanomicrobium</taxon>
    </lineage>
</organism>
<keyword evidence="4" id="KW-0862">Zinc</keyword>
<dbReference type="GO" id="GO:0008237">
    <property type="term" value="F:metallopeptidase activity"/>
    <property type="evidence" value="ECO:0007669"/>
    <property type="project" value="UniProtKB-KW"/>
</dbReference>
<proteinExistence type="predicted"/>
<dbReference type="GO" id="GO:0046872">
    <property type="term" value="F:metal ion binding"/>
    <property type="evidence" value="ECO:0007669"/>
    <property type="project" value="UniProtKB-KW"/>
</dbReference>
<evidence type="ECO:0000313" key="7">
    <source>
        <dbReference type="EMBL" id="WFN36207.1"/>
    </source>
</evidence>
<evidence type="ECO:0000256" key="4">
    <source>
        <dbReference type="ARBA" id="ARBA00022833"/>
    </source>
</evidence>
<dbReference type="Pfam" id="PF14464">
    <property type="entry name" value="Prok-JAB"/>
    <property type="match status" value="1"/>
</dbReference>
<dbReference type="GO" id="GO:0006508">
    <property type="term" value="P:proteolysis"/>
    <property type="evidence" value="ECO:0007669"/>
    <property type="project" value="UniProtKB-KW"/>
</dbReference>
<dbReference type="GeneID" id="79950458"/>
<keyword evidence="8" id="KW-1185">Reference proteome</keyword>
<dbReference type="Gene3D" id="3.40.140.10">
    <property type="entry name" value="Cytidine Deaminase, domain 2"/>
    <property type="match status" value="1"/>
</dbReference>
<feature type="domain" description="JAB" evidence="6">
    <location>
        <begin position="9"/>
        <end position="107"/>
    </location>
</feature>
<accession>A0AAF0JLK7</accession>
<evidence type="ECO:0000313" key="8">
    <source>
        <dbReference type="Proteomes" id="UP001218895"/>
    </source>
</evidence>
<evidence type="ECO:0000256" key="3">
    <source>
        <dbReference type="ARBA" id="ARBA00022801"/>
    </source>
</evidence>
<sequence>MPDVKIRRELLDTLFALGKSQHPNEFLAILKFKNGVIEELELAPGTISGRSSASFDTFMMPLDTNTAGSAHSHPSGAVRPSEADLRFFPKTGKYHIIVGAPYNDDTWKAFMANGEQISIEVV</sequence>
<dbReference type="CDD" id="cd08072">
    <property type="entry name" value="MPN_archaeal"/>
    <property type="match status" value="1"/>
</dbReference>